<feature type="domain" description="Carboxymuconolactone decarboxylase-like" evidence="1">
    <location>
        <begin position="52"/>
        <end position="106"/>
    </location>
</feature>
<evidence type="ECO:0000313" key="2">
    <source>
        <dbReference type="EMBL" id="GAA2151248.1"/>
    </source>
</evidence>
<dbReference type="EMBL" id="BAAANT010000031">
    <property type="protein sequence ID" value="GAA2151248.1"/>
    <property type="molecule type" value="Genomic_DNA"/>
</dbReference>
<dbReference type="SUPFAM" id="SSF69118">
    <property type="entry name" value="AhpD-like"/>
    <property type="match status" value="1"/>
</dbReference>
<keyword evidence="3" id="KW-1185">Reference proteome</keyword>
<dbReference type="InterPro" id="IPR029032">
    <property type="entry name" value="AhpD-like"/>
</dbReference>
<evidence type="ECO:0000313" key="3">
    <source>
        <dbReference type="Proteomes" id="UP001422759"/>
    </source>
</evidence>
<dbReference type="RefSeq" id="WP_344467858.1">
    <property type="nucleotide sequence ID" value="NZ_BAAANT010000031.1"/>
</dbReference>
<dbReference type="PANTHER" id="PTHR35446:SF3">
    <property type="entry name" value="CMD DOMAIN-CONTAINING PROTEIN"/>
    <property type="match status" value="1"/>
</dbReference>
<dbReference type="InterPro" id="IPR003779">
    <property type="entry name" value="CMD-like"/>
</dbReference>
<accession>A0ABP5LPS5</accession>
<dbReference type="Gene3D" id="1.20.1290.10">
    <property type="entry name" value="AhpD-like"/>
    <property type="match status" value="1"/>
</dbReference>
<evidence type="ECO:0000259" key="1">
    <source>
        <dbReference type="Pfam" id="PF02627"/>
    </source>
</evidence>
<protein>
    <submittedName>
        <fullName evidence="2">Carboxymuconolactone decarboxylase family protein</fullName>
    </submittedName>
</protein>
<dbReference type="InterPro" id="IPR004675">
    <property type="entry name" value="AhpD_core"/>
</dbReference>
<name>A0ABP5LPS5_9ACTN</name>
<organism evidence="2 3">
    <name type="scientific">Kitasatospora kazusensis</name>
    <dbReference type="NCBI Taxonomy" id="407974"/>
    <lineage>
        <taxon>Bacteria</taxon>
        <taxon>Bacillati</taxon>
        <taxon>Actinomycetota</taxon>
        <taxon>Actinomycetes</taxon>
        <taxon>Kitasatosporales</taxon>
        <taxon>Streptomycetaceae</taxon>
        <taxon>Kitasatospora</taxon>
    </lineage>
</organism>
<proteinExistence type="predicted"/>
<comment type="caution">
    <text evidence="2">The sequence shown here is derived from an EMBL/GenBank/DDBJ whole genome shotgun (WGS) entry which is preliminary data.</text>
</comment>
<dbReference type="Pfam" id="PF02627">
    <property type="entry name" value="CMD"/>
    <property type="match status" value="1"/>
</dbReference>
<dbReference type="Proteomes" id="UP001422759">
    <property type="component" value="Unassembled WGS sequence"/>
</dbReference>
<dbReference type="NCBIfam" id="TIGR00778">
    <property type="entry name" value="ahpD_dom"/>
    <property type="match status" value="1"/>
</dbReference>
<dbReference type="PANTHER" id="PTHR35446">
    <property type="entry name" value="SI:CH211-175M2.5"/>
    <property type="match status" value="1"/>
</dbReference>
<sequence length="187" mass="19878">MSLFVDHTLASAPAGSRRSMEATTKHLGHLPSAVGRLAESPQLLEGFLKLSALFESTSLAPLEREVLVMTIATRNGCHLCVAMHTAKLTGLGADPGLIAALRDRQPLADVRLEAVRVFTLEVLATAGAVEDGPLQAFLSHGYTPRSALEVVLGIGTYTLSTLANRMTGAVTDEQLAPFAWHEHEQAA</sequence>
<gene>
    <name evidence="2" type="ORF">GCM10009760_46400</name>
</gene>
<reference evidence="3" key="1">
    <citation type="journal article" date="2019" name="Int. J. Syst. Evol. Microbiol.">
        <title>The Global Catalogue of Microorganisms (GCM) 10K type strain sequencing project: providing services to taxonomists for standard genome sequencing and annotation.</title>
        <authorList>
            <consortium name="The Broad Institute Genomics Platform"/>
            <consortium name="The Broad Institute Genome Sequencing Center for Infectious Disease"/>
            <person name="Wu L."/>
            <person name="Ma J."/>
        </authorList>
    </citation>
    <scope>NUCLEOTIDE SEQUENCE [LARGE SCALE GENOMIC DNA]</scope>
    <source>
        <strain evidence="3">JCM 14560</strain>
    </source>
</reference>